<dbReference type="GO" id="GO:0000244">
    <property type="term" value="P:spliceosomal tri-snRNP complex assembly"/>
    <property type="evidence" value="ECO:0007669"/>
    <property type="project" value="TreeGrafter"/>
</dbReference>
<protein>
    <recommendedName>
        <fullName evidence="7">Protein AAR2 homolog</fullName>
    </recommendedName>
</protein>
<dbReference type="Pfam" id="PF05282">
    <property type="entry name" value="AAR2"/>
    <property type="match status" value="1"/>
</dbReference>
<feature type="domain" description="AAR2 C-terminal" evidence="3">
    <location>
        <begin position="235"/>
        <end position="389"/>
    </location>
</feature>
<dbReference type="Proteomes" id="UP000654075">
    <property type="component" value="Unassembled WGS sequence"/>
</dbReference>
<dbReference type="InterPro" id="IPR038516">
    <property type="entry name" value="AAR2_N_sf"/>
</dbReference>
<gene>
    <name evidence="5" type="ORF">PGLA1383_LOCUS20590</name>
</gene>
<organism evidence="5 6">
    <name type="scientific">Polarella glacialis</name>
    <name type="common">Dinoflagellate</name>
    <dbReference type="NCBI Taxonomy" id="89957"/>
    <lineage>
        <taxon>Eukaryota</taxon>
        <taxon>Sar</taxon>
        <taxon>Alveolata</taxon>
        <taxon>Dinophyceae</taxon>
        <taxon>Suessiales</taxon>
        <taxon>Suessiaceae</taxon>
        <taxon>Polarella</taxon>
    </lineage>
</organism>
<evidence type="ECO:0000256" key="2">
    <source>
        <dbReference type="SAM" id="MobiDB-lite"/>
    </source>
</evidence>
<accession>A0A813EPU7</accession>
<proteinExistence type="inferred from homology"/>
<dbReference type="InterPro" id="IPR033648">
    <property type="entry name" value="AAR2_C"/>
</dbReference>
<name>A0A813EPU7_POLGL</name>
<evidence type="ECO:0000313" key="6">
    <source>
        <dbReference type="Proteomes" id="UP000654075"/>
    </source>
</evidence>
<keyword evidence="6" id="KW-1185">Reference proteome</keyword>
<dbReference type="AlphaFoldDB" id="A0A813EPU7"/>
<evidence type="ECO:0000259" key="4">
    <source>
        <dbReference type="Pfam" id="PF20981"/>
    </source>
</evidence>
<dbReference type="FunFam" id="2.60.34.20:FF:000001">
    <property type="entry name" value="protein AAR2 homolog"/>
    <property type="match status" value="1"/>
</dbReference>
<comment type="similarity">
    <text evidence="1">Belongs to the AAR2 family.</text>
</comment>
<evidence type="ECO:0008006" key="7">
    <source>
        <dbReference type="Google" id="ProtNLM"/>
    </source>
</evidence>
<evidence type="ECO:0000259" key="3">
    <source>
        <dbReference type="Pfam" id="PF05282"/>
    </source>
</evidence>
<dbReference type="InterPro" id="IPR038514">
    <property type="entry name" value="AAR2_C_sf"/>
</dbReference>
<dbReference type="CDD" id="cd13777">
    <property type="entry name" value="Aar2_N"/>
    <property type="match status" value="1"/>
</dbReference>
<dbReference type="InterPro" id="IPR033647">
    <property type="entry name" value="Aar2_N"/>
</dbReference>
<reference evidence="5" key="1">
    <citation type="submission" date="2021-02" db="EMBL/GenBank/DDBJ databases">
        <authorList>
            <person name="Dougan E. K."/>
            <person name="Rhodes N."/>
            <person name="Thang M."/>
            <person name="Chan C."/>
        </authorList>
    </citation>
    <scope>NUCLEOTIDE SEQUENCE</scope>
</reference>
<dbReference type="Pfam" id="PF20981">
    <property type="entry name" value="AAR2_1st"/>
    <property type="match status" value="1"/>
</dbReference>
<feature type="region of interest" description="Disordered" evidence="2">
    <location>
        <begin position="204"/>
        <end position="225"/>
    </location>
</feature>
<evidence type="ECO:0000313" key="5">
    <source>
        <dbReference type="EMBL" id="CAE8602344.1"/>
    </source>
</evidence>
<dbReference type="Gene3D" id="1.25.40.550">
    <property type="entry name" value="Aar2, C-terminal domain-like"/>
    <property type="match status" value="1"/>
</dbReference>
<dbReference type="PANTHER" id="PTHR12689:SF4">
    <property type="entry name" value="PROTEIN AAR2 HOMOLOG"/>
    <property type="match status" value="1"/>
</dbReference>
<dbReference type="OMA" id="VWQSGGL"/>
<comment type="caution">
    <text evidence="5">The sequence shown here is derived from an EMBL/GenBank/DDBJ whole genome shotgun (WGS) entry which is preliminary data.</text>
</comment>
<feature type="region of interest" description="Disordered" evidence="2">
    <location>
        <begin position="165"/>
        <end position="188"/>
    </location>
</feature>
<dbReference type="OrthoDB" id="201752at2759"/>
<feature type="domain" description="AAR2 N-terminal" evidence="4">
    <location>
        <begin position="22"/>
        <end position="153"/>
    </location>
</feature>
<dbReference type="CDD" id="cd13778">
    <property type="entry name" value="Aar2_C"/>
    <property type="match status" value="1"/>
</dbReference>
<dbReference type="PANTHER" id="PTHR12689">
    <property type="entry name" value="A1 CISTRON SPLICING FACTOR AAR2-RELATED"/>
    <property type="match status" value="1"/>
</dbReference>
<dbReference type="InterPro" id="IPR007946">
    <property type="entry name" value="AAR2"/>
</dbReference>
<dbReference type="EMBL" id="CAJNNV010014183">
    <property type="protein sequence ID" value="CAE8602344.1"/>
    <property type="molecule type" value="Genomic_DNA"/>
</dbReference>
<sequence>MQVPLANKMERTEEVQHLTEHGCSVLCLGCPEGMLFGIDYAAWSVGPSFMGIKLVPPGLHYVYCSASAAEDIGISRTGFFLYMKPRDVAVFRWDPENEELARPDSHDEEARYADGVRGFDFDQNLGPYPLELSAQWQELTRHATPELVGRIEPVSKAIRSKRAEYDASSEALLPKPPEPEIHLDSMDGADGDEVMLMADVDANPEEVPKSGSAPPQRPAGDSNLESNASSGCLFFSSLPRRRKKAASTAVETTQLYMDRSAQLEEMIQKDYAGNEFGVLGELQLAYIAFLLGQNYDGFEQWRALLQLLCGCESAVERRTELYAELCRCFFAQLNQAPADLFGDDLTKDNFMGTCALQLLELCDSEASPQKLRRRCGKLRELVLEKFGLSAEDLGLLGEDAPLIVEEDGTDLVGWG</sequence>
<dbReference type="Gene3D" id="2.60.34.20">
    <property type="match status" value="1"/>
</dbReference>
<evidence type="ECO:0000256" key="1">
    <source>
        <dbReference type="ARBA" id="ARBA00006281"/>
    </source>
</evidence>